<gene>
    <name evidence="1" type="ORF">LEP1GSC199_1341</name>
</gene>
<evidence type="ECO:0000313" key="1">
    <source>
        <dbReference type="EMBL" id="EMY70237.1"/>
    </source>
</evidence>
<evidence type="ECO:0000313" key="2">
    <source>
        <dbReference type="Proteomes" id="UP000012227"/>
    </source>
</evidence>
<sequence length="87" mass="9777">MIDQCMEGKFDPNCLKNAPGLAGIMGLCKKNNSTDPTGDVHSRFLFHSLNFQNPQVLHNSRESDKDHLQKTEFPAHIVSLLLNIVCR</sequence>
<organism evidence="1 2">
    <name type="scientific">Leptospira vanthielii serovar Holland str. Waz Holland = ATCC 700522</name>
    <dbReference type="NCBI Taxonomy" id="1218591"/>
    <lineage>
        <taxon>Bacteria</taxon>
        <taxon>Pseudomonadati</taxon>
        <taxon>Spirochaetota</taxon>
        <taxon>Spirochaetia</taxon>
        <taxon>Leptospirales</taxon>
        <taxon>Leptospiraceae</taxon>
        <taxon>Leptospira</taxon>
    </lineage>
</organism>
<name>N1WAK8_9LEPT</name>
<dbReference type="Proteomes" id="UP000012227">
    <property type="component" value="Unassembled WGS sequence"/>
</dbReference>
<protein>
    <submittedName>
        <fullName evidence="1">Uncharacterized protein</fullName>
    </submittedName>
</protein>
<accession>N1WAK8</accession>
<dbReference type="InterPro" id="IPR031028">
    <property type="entry name" value="Lepto_4Cys"/>
</dbReference>
<dbReference type="NCBIfam" id="TIGR04454">
    <property type="entry name" value="Lepto_4Cys"/>
    <property type="match status" value="1"/>
</dbReference>
<proteinExistence type="predicted"/>
<dbReference type="AlphaFoldDB" id="N1WAK8"/>
<dbReference type="EMBL" id="AOGY02000039">
    <property type="protein sequence ID" value="EMY70237.1"/>
    <property type="molecule type" value="Genomic_DNA"/>
</dbReference>
<dbReference type="STRING" id="1218591.LEP1GSC199_1341"/>
<reference evidence="1 2" key="1">
    <citation type="submission" date="2013-03" db="EMBL/GenBank/DDBJ databases">
        <authorList>
            <person name="Harkins D.M."/>
            <person name="Durkin A.S."/>
            <person name="Brinkac L.M."/>
            <person name="Haft D.H."/>
            <person name="Selengut J.D."/>
            <person name="Sanka R."/>
            <person name="DePew J."/>
            <person name="Purushe J."/>
            <person name="Galloway R.L."/>
            <person name="Vinetz J.M."/>
            <person name="Sutton G.G."/>
            <person name="Nierman W.C."/>
            <person name="Fouts D.E."/>
        </authorList>
    </citation>
    <scope>NUCLEOTIDE SEQUENCE [LARGE SCALE GENOMIC DNA]</scope>
    <source>
        <strain evidence="1 2">Waz Holland</strain>
    </source>
</reference>
<comment type="caution">
    <text evidence="1">The sequence shown here is derived from an EMBL/GenBank/DDBJ whole genome shotgun (WGS) entry which is preliminary data.</text>
</comment>